<dbReference type="Pfam" id="PF03372">
    <property type="entry name" value="Exo_endo_phos"/>
    <property type="match status" value="1"/>
</dbReference>
<keyword evidence="4" id="KW-0378">Hydrolase</keyword>
<dbReference type="Gene3D" id="3.60.10.10">
    <property type="entry name" value="Endonuclease/exonuclease/phosphatase"/>
    <property type="match status" value="1"/>
</dbReference>
<evidence type="ECO:0000256" key="3">
    <source>
        <dbReference type="ARBA" id="ARBA00022723"/>
    </source>
</evidence>
<evidence type="ECO:0000256" key="5">
    <source>
        <dbReference type="ARBA" id="ARBA00022842"/>
    </source>
</evidence>
<dbReference type="SUPFAM" id="SSF56219">
    <property type="entry name" value="DNase I-like"/>
    <property type="match status" value="1"/>
</dbReference>
<comment type="cofactor">
    <cofactor evidence="1">
        <name>Mg(2+)</name>
        <dbReference type="ChEBI" id="CHEBI:18420"/>
    </cofactor>
</comment>
<dbReference type="PANTHER" id="PTHR22748:SF14">
    <property type="entry name" value="ENDONUCLEASE_EXONUCLEASE_PHOSPHATASE DOMAIN-CONTAINING PROTEIN"/>
    <property type="match status" value="1"/>
</dbReference>
<protein>
    <recommendedName>
        <fullName evidence="7">Endonuclease/exonuclease/phosphatase domain-containing protein</fullName>
    </recommendedName>
</protein>
<dbReference type="InterPro" id="IPR004808">
    <property type="entry name" value="AP_endonuc_1"/>
</dbReference>
<sequence>MAARDQDDISPPPIKRRKMSNSSPPSKTSSGVQRDELRIYSWNVNGIDPLVQRPITSFFEPRGNVRGSSGSTVSTGLRDVLRRYSWPTLLFLQEVKIAPGDESAMKAVERAIQPSADEPEEAPSYKAFFCLPKDKYNARGFGRKYGVCNIIRQDFFDAHVERVREVDWDLEGRFLVCETKPFQSLPKLAIINLYAVNGTDAPYKDPDTGKPFGTRHDRKLRVHRLLQAECQALSSRGFQIVLAGDFNIARAPIDGHPNLRMYPKQHCVNRADFEARFFRRGTRLGGGSEGAEKRDTVEGDGGEVDEGLGMIDSFRHLHGDKAGYTYHPRGKSFGTSCDRVDMILTSSSLRDHLAEAGIHETPADRATSDHVPLYISLLSH</sequence>
<dbReference type="EMBL" id="JAXOVC010000002">
    <property type="protein sequence ID" value="KAK4505598.1"/>
    <property type="molecule type" value="Genomic_DNA"/>
</dbReference>
<proteinExistence type="inferred from homology"/>
<dbReference type="InterPro" id="IPR005135">
    <property type="entry name" value="Endo/exonuclease/phosphatase"/>
</dbReference>
<evidence type="ECO:0000256" key="1">
    <source>
        <dbReference type="ARBA" id="ARBA00001946"/>
    </source>
</evidence>
<organism evidence="8 9">
    <name type="scientific">Zasmidium cellare</name>
    <name type="common">Wine cellar mold</name>
    <name type="synonym">Racodium cellare</name>
    <dbReference type="NCBI Taxonomy" id="395010"/>
    <lineage>
        <taxon>Eukaryota</taxon>
        <taxon>Fungi</taxon>
        <taxon>Dikarya</taxon>
        <taxon>Ascomycota</taxon>
        <taxon>Pezizomycotina</taxon>
        <taxon>Dothideomycetes</taxon>
        <taxon>Dothideomycetidae</taxon>
        <taxon>Mycosphaerellales</taxon>
        <taxon>Mycosphaerellaceae</taxon>
        <taxon>Zasmidium</taxon>
    </lineage>
</organism>
<evidence type="ECO:0000256" key="4">
    <source>
        <dbReference type="ARBA" id="ARBA00022801"/>
    </source>
</evidence>
<name>A0ABR0EXL6_ZASCE</name>
<evidence type="ECO:0000313" key="9">
    <source>
        <dbReference type="Proteomes" id="UP001305779"/>
    </source>
</evidence>
<reference evidence="8 9" key="1">
    <citation type="journal article" date="2023" name="G3 (Bethesda)">
        <title>A chromosome-level genome assembly of Zasmidium syzygii isolated from banana leaves.</title>
        <authorList>
            <person name="van Westerhoven A.C."/>
            <person name="Mehrabi R."/>
            <person name="Talebi R."/>
            <person name="Steentjes M.B.F."/>
            <person name="Corcolon B."/>
            <person name="Chong P.A."/>
            <person name="Kema G.H.J."/>
            <person name="Seidl M.F."/>
        </authorList>
    </citation>
    <scope>NUCLEOTIDE SEQUENCE [LARGE SCALE GENOMIC DNA]</scope>
    <source>
        <strain evidence="8 9">P124</strain>
    </source>
</reference>
<dbReference type="PROSITE" id="PS51435">
    <property type="entry name" value="AP_NUCLEASE_F1_4"/>
    <property type="match status" value="1"/>
</dbReference>
<comment type="similarity">
    <text evidence="2">Belongs to the DNA repair enzymes AP/ExoA family.</text>
</comment>
<feature type="compositionally biased region" description="Low complexity" evidence="6">
    <location>
        <begin position="20"/>
        <end position="30"/>
    </location>
</feature>
<accession>A0ABR0EXL6</accession>
<comment type="caution">
    <text evidence="8">The sequence shown here is derived from an EMBL/GenBank/DDBJ whole genome shotgun (WGS) entry which is preliminary data.</text>
</comment>
<feature type="region of interest" description="Disordered" evidence="6">
    <location>
        <begin position="1"/>
        <end position="34"/>
    </location>
</feature>
<evidence type="ECO:0000259" key="7">
    <source>
        <dbReference type="Pfam" id="PF03372"/>
    </source>
</evidence>
<gene>
    <name evidence="8" type="ORF">PRZ48_003561</name>
</gene>
<keyword evidence="3" id="KW-0479">Metal-binding</keyword>
<keyword evidence="5" id="KW-0460">Magnesium</keyword>
<feature type="domain" description="Endonuclease/exonuclease/phosphatase" evidence="7">
    <location>
        <begin position="41"/>
        <end position="370"/>
    </location>
</feature>
<dbReference type="Proteomes" id="UP001305779">
    <property type="component" value="Unassembled WGS sequence"/>
</dbReference>
<evidence type="ECO:0000313" key="8">
    <source>
        <dbReference type="EMBL" id="KAK4505598.1"/>
    </source>
</evidence>
<evidence type="ECO:0000256" key="6">
    <source>
        <dbReference type="SAM" id="MobiDB-lite"/>
    </source>
</evidence>
<feature type="region of interest" description="Disordered" evidence="6">
    <location>
        <begin position="284"/>
        <end position="303"/>
    </location>
</feature>
<keyword evidence="9" id="KW-1185">Reference proteome</keyword>
<evidence type="ECO:0000256" key="2">
    <source>
        <dbReference type="ARBA" id="ARBA00007092"/>
    </source>
</evidence>
<dbReference type="InterPro" id="IPR036691">
    <property type="entry name" value="Endo/exonu/phosph_ase_sf"/>
</dbReference>
<dbReference type="PANTHER" id="PTHR22748">
    <property type="entry name" value="AP ENDONUCLEASE"/>
    <property type="match status" value="1"/>
</dbReference>